<dbReference type="Proteomes" id="UP000251314">
    <property type="component" value="Unassembled WGS sequence"/>
</dbReference>
<dbReference type="STRING" id="29920.A0A329S8C0"/>
<reference evidence="1 2" key="1">
    <citation type="submission" date="2018-01" db="EMBL/GenBank/DDBJ databases">
        <title>Draft genome of the strawberry crown rot pathogen Phytophthora cactorum.</title>
        <authorList>
            <person name="Armitage A.D."/>
            <person name="Lysoe E."/>
            <person name="Nellist C.F."/>
            <person name="Harrison R.J."/>
            <person name="Brurberg M.B."/>
        </authorList>
    </citation>
    <scope>NUCLEOTIDE SEQUENCE [LARGE SCALE GENOMIC DNA]</scope>
    <source>
        <strain evidence="1 2">10300</strain>
    </source>
</reference>
<gene>
    <name evidence="1" type="ORF">PC110_g10525</name>
</gene>
<evidence type="ECO:0000313" key="2">
    <source>
        <dbReference type="Proteomes" id="UP000251314"/>
    </source>
</evidence>
<evidence type="ECO:0000313" key="1">
    <source>
        <dbReference type="EMBL" id="RAW33154.1"/>
    </source>
</evidence>
<keyword evidence="2" id="KW-1185">Reference proteome</keyword>
<accession>A0A329S8C0</accession>
<proteinExistence type="predicted"/>
<dbReference type="OrthoDB" id="165748at2759"/>
<comment type="caution">
    <text evidence="1">The sequence shown here is derived from an EMBL/GenBank/DDBJ whole genome shotgun (WGS) entry which is preliminary data.</text>
</comment>
<evidence type="ECO:0008006" key="3">
    <source>
        <dbReference type="Google" id="ProtNLM"/>
    </source>
</evidence>
<dbReference type="EMBL" id="MJFZ01000248">
    <property type="protein sequence ID" value="RAW33154.1"/>
    <property type="molecule type" value="Genomic_DNA"/>
</dbReference>
<protein>
    <recommendedName>
        <fullName evidence="3">Reverse transcriptase Ty1/copia-type domain-containing protein</fullName>
    </recommendedName>
</protein>
<name>A0A329S8C0_9STRA</name>
<dbReference type="AlphaFoldDB" id="A0A329S8C0"/>
<organism evidence="1 2">
    <name type="scientific">Phytophthora cactorum</name>
    <dbReference type="NCBI Taxonomy" id="29920"/>
    <lineage>
        <taxon>Eukaryota</taxon>
        <taxon>Sar</taxon>
        <taxon>Stramenopiles</taxon>
        <taxon>Oomycota</taxon>
        <taxon>Peronosporomycetes</taxon>
        <taxon>Peronosporales</taxon>
        <taxon>Peronosporaceae</taxon>
        <taxon>Phytophthora</taxon>
    </lineage>
</organism>
<dbReference type="PANTHER" id="PTHR11439">
    <property type="entry name" value="GAG-POL-RELATED RETROTRANSPOSON"/>
    <property type="match status" value="1"/>
</dbReference>
<dbReference type="VEuPathDB" id="FungiDB:PC110_g10525"/>
<dbReference type="PANTHER" id="PTHR11439:SF440">
    <property type="entry name" value="INTEGRASE CATALYTIC DOMAIN-CONTAINING PROTEIN"/>
    <property type="match status" value="1"/>
</dbReference>
<sequence length="252" mass="28140">MSSVKMILVLARKWRVPAKHGDVPNAYVQTDKETELGFFLRAPQGMKIPAEILERSGVTSEDELVLELKKALRRDEVLVVVGVYVNDLLVTDTEQEVVDACFGELASLSVKGLGRAHKFLGIHVTYDEDEGYHLDQEMTIADLLKEHGMEFAHSIARCPRPDIGFAVHKAPRRTHSPTVSDWKLGKRIVGYLAGTKRLRLRMRGDRERGEPIKVTAFSDADSAADMEARKSVTGGFVTVDGMAVCWFCEKQE</sequence>